<protein>
    <submittedName>
        <fullName evidence="1">Uncharacterized protein</fullName>
    </submittedName>
</protein>
<organism evidence="1">
    <name type="scientific">Rhizophagus irregularis (strain DAOM 181602 / DAOM 197198 / MUCL 43194)</name>
    <name type="common">Arbuscular mycorrhizal fungus</name>
    <name type="synonym">Glomus intraradices</name>
    <dbReference type="NCBI Taxonomy" id="747089"/>
    <lineage>
        <taxon>Eukaryota</taxon>
        <taxon>Fungi</taxon>
        <taxon>Fungi incertae sedis</taxon>
        <taxon>Mucoromycota</taxon>
        <taxon>Glomeromycotina</taxon>
        <taxon>Glomeromycetes</taxon>
        <taxon>Glomerales</taxon>
        <taxon>Glomeraceae</taxon>
        <taxon>Rhizophagus</taxon>
    </lineage>
</organism>
<dbReference type="HOGENOM" id="CLU_3051495_0_0_1"/>
<sequence>MTLNYETKEERINVRDGKSIILDRHECKNEIRRSKWKVGENNGHCLDKVEQHFC</sequence>
<reference evidence="1" key="1">
    <citation type="submission" date="2013-07" db="EMBL/GenBank/DDBJ databases">
        <title>The genome of an arbuscular mycorrhizal fungus provides insights into the evolution of the oldest plant symbiosis.</title>
        <authorList>
            <consortium name="DOE Joint Genome Institute"/>
            <person name="Tisserant E."/>
            <person name="Malbreil M."/>
            <person name="Kuo A."/>
            <person name="Kohler A."/>
            <person name="Symeonidi A."/>
            <person name="Balestrini R."/>
            <person name="Charron P."/>
            <person name="Duensing N."/>
            <person name="Frei-dit-Frey N."/>
            <person name="Gianinazzi-Pearson V."/>
            <person name="Gilbert B."/>
            <person name="Handa Y."/>
            <person name="Hijri M."/>
            <person name="Kaul R."/>
            <person name="Kawaguchi M."/>
            <person name="Krajinski F."/>
            <person name="Lammers P."/>
            <person name="Lapierre D."/>
            <person name="Masclaux F.G."/>
            <person name="Murat C."/>
            <person name="Morin E."/>
            <person name="Ndikumana S."/>
            <person name="Pagni M."/>
            <person name="Petitpierre D."/>
            <person name="Requena N."/>
            <person name="Rosikiewicz P."/>
            <person name="Riley R."/>
            <person name="Saito K."/>
            <person name="San Clemente H."/>
            <person name="Shapiro H."/>
            <person name="van Tuinen D."/>
            <person name="Becard G."/>
            <person name="Bonfante P."/>
            <person name="Paszkowski U."/>
            <person name="Shachar-Hill Y."/>
            <person name="Young J.P."/>
            <person name="Sanders I.R."/>
            <person name="Henrissat B."/>
            <person name="Rensing S.A."/>
            <person name="Grigoriev I.V."/>
            <person name="Corradi N."/>
            <person name="Roux C."/>
            <person name="Martin F."/>
        </authorList>
    </citation>
    <scope>NUCLEOTIDE SEQUENCE</scope>
    <source>
        <strain evidence="1">DAOM 197198</strain>
    </source>
</reference>
<proteinExistence type="predicted"/>
<name>U9UJ24_RHIID</name>
<dbReference type="EMBL" id="KI281853">
    <property type="protein sequence ID" value="ESA15596.1"/>
    <property type="molecule type" value="Genomic_DNA"/>
</dbReference>
<gene>
    <name evidence="1" type="ORF">GLOINDRAFT_23727</name>
</gene>
<evidence type="ECO:0000313" key="1">
    <source>
        <dbReference type="EMBL" id="ESA15596.1"/>
    </source>
</evidence>
<dbReference type="AlphaFoldDB" id="U9UJ24"/>
<accession>U9UJ24</accession>